<dbReference type="EMBL" id="JABSTV010001250">
    <property type="protein sequence ID" value="KAH7957324.1"/>
    <property type="molecule type" value="Genomic_DNA"/>
</dbReference>
<protein>
    <submittedName>
        <fullName evidence="1">Uncharacterized protein</fullName>
    </submittedName>
</protein>
<name>A0A9D4PWZ6_RHISA</name>
<keyword evidence="2" id="KW-1185">Reference proteome</keyword>
<dbReference type="Proteomes" id="UP000821837">
    <property type="component" value="Unassembled WGS sequence"/>
</dbReference>
<sequence length="85" mass="9205">MFLENFNVHVSGGGRNHRDFNVGGSVHGEYILYRSRGDTRGVASAGAAHGATRINDKTYEGRPQGSWGIGVEISIGHDIRDICFS</sequence>
<evidence type="ECO:0000313" key="2">
    <source>
        <dbReference type="Proteomes" id="UP000821837"/>
    </source>
</evidence>
<reference evidence="1" key="2">
    <citation type="submission" date="2021-09" db="EMBL/GenBank/DDBJ databases">
        <authorList>
            <person name="Jia N."/>
            <person name="Wang J."/>
            <person name="Shi W."/>
            <person name="Du L."/>
            <person name="Sun Y."/>
            <person name="Zhan W."/>
            <person name="Jiang J."/>
            <person name="Wang Q."/>
            <person name="Zhang B."/>
            <person name="Ji P."/>
            <person name="Sakyi L.B."/>
            <person name="Cui X."/>
            <person name="Yuan T."/>
            <person name="Jiang B."/>
            <person name="Yang W."/>
            <person name="Lam T.T.-Y."/>
            <person name="Chang Q."/>
            <person name="Ding S."/>
            <person name="Wang X."/>
            <person name="Zhu J."/>
            <person name="Ruan X."/>
            <person name="Zhao L."/>
            <person name="Wei J."/>
            <person name="Que T."/>
            <person name="Du C."/>
            <person name="Cheng J."/>
            <person name="Dai P."/>
            <person name="Han X."/>
            <person name="Huang E."/>
            <person name="Gao Y."/>
            <person name="Liu J."/>
            <person name="Shao H."/>
            <person name="Ye R."/>
            <person name="Li L."/>
            <person name="Wei W."/>
            <person name="Wang X."/>
            <person name="Wang C."/>
            <person name="Huo Q."/>
            <person name="Li W."/>
            <person name="Guo W."/>
            <person name="Chen H."/>
            <person name="Chen S."/>
            <person name="Zhou L."/>
            <person name="Zhou L."/>
            <person name="Ni X."/>
            <person name="Tian J."/>
            <person name="Zhou Y."/>
            <person name="Sheng Y."/>
            <person name="Liu T."/>
            <person name="Pan Y."/>
            <person name="Xia L."/>
            <person name="Li J."/>
            <person name="Zhao F."/>
            <person name="Cao W."/>
        </authorList>
    </citation>
    <scope>NUCLEOTIDE SEQUENCE</scope>
    <source>
        <strain evidence="1">Rsan-2018</strain>
        <tissue evidence="1">Larvae</tissue>
    </source>
</reference>
<gene>
    <name evidence="1" type="ORF">HPB52_017621</name>
</gene>
<dbReference type="VEuPathDB" id="VectorBase:RSAN_051659"/>
<reference evidence="1" key="1">
    <citation type="journal article" date="2020" name="Cell">
        <title>Large-Scale Comparative Analyses of Tick Genomes Elucidate Their Genetic Diversity and Vector Capacities.</title>
        <authorList>
            <consortium name="Tick Genome and Microbiome Consortium (TIGMIC)"/>
            <person name="Jia N."/>
            <person name="Wang J."/>
            <person name="Shi W."/>
            <person name="Du L."/>
            <person name="Sun Y."/>
            <person name="Zhan W."/>
            <person name="Jiang J.F."/>
            <person name="Wang Q."/>
            <person name="Zhang B."/>
            <person name="Ji P."/>
            <person name="Bell-Sakyi L."/>
            <person name="Cui X.M."/>
            <person name="Yuan T.T."/>
            <person name="Jiang B.G."/>
            <person name="Yang W.F."/>
            <person name="Lam T.T."/>
            <person name="Chang Q.C."/>
            <person name="Ding S.J."/>
            <person name="Wang X.J."/>
            <person name="Zhu J.G."/>
            <person name="Ruan X.D."/>
            <person name="Zhao L."/>
            <person name="Wei J.T."/>
            <person name="Ye R.Z."/>
            <person name="Que T.C."/>
            <person name="Du C.H."/>
            <person name="Zhou Y.H."/>
            <person name="Cheng J.X."/>
            <person name="Dai P.F."/>
            <person name="Guo W.B."/>
            <person name="Han X.H."/>
            <person name="Huang E.J."/>
            <person name="Li L.F."/>
            <person name="Wei W."/>
            <person name="Gao Y.C."/>
            <person name="Liu J.Z."/>
            <person name="Shao H.Z."/>
            <person name="Wang X."/>
            <person name="Wang C.C."/>
            <person name="Yang T.C."/>
            <person name="Huo Q.B."/>
            <person name="Li W."/>
            <person name="Chen H.Y."/>
            <person name="Chen S.E."/>
            <person name="Zhou L.G."/>
            <person name="Ni X.B."/>
            <person name="Tian J.H."/>
            <person name="Sheng Y."/>
            <person name="Liu T."/>
            <person name="Pan Y.S."/>
            <person name="Xia L.Y."/>
            <person name="Li J."/>
            <person name="Zhao F."/>
            <person name="Cao W.C."/>
        </authorList>
    </citation>
    <scope>NUCLEOTIDE SEQUENCE</scope>
    <source>
        <strain evidence="1">Rsan-2018</strain>
    </source>
</reference>
<comment type="caution">
    <text evidence="1">The sequence shown here is derived from an EMBL/GenBank/DDBJ whole genome shotgun (WGS) entry which is preliminary data.</text>
</comment>
<evidence type="ECO:0000313" key="1">
    <source>
        <dbReference type="EMBL" id="KAH7957324.1"/>
    </source>
</evidence>
<proteinExistence type="predicted"/>
<dbReference type="AlphaFoldDB" id="A0A9D4PWZ6"/>
<accession>A0A9D4PWZ6</accession>
<organism evidence="1 2">
    <name type="scientific">Rhipicephalus sanguineus</name>
    <name type="common">Brown dog tick</name>
    <name type="synonym">Ixodes sanguineus</name>
    <dbReference type="NCBI Taxonomy" id="34632"/>
    <lineage>
        <taxon>Eukaryota</taxon>
        <taxon>Metazoa</taxon>
        <taxon>Ecdysozoa</taxon>
        <taxon>Arthropoda</taxon>
        <taxon>Chelicerata</taxon>
        <taxon>Arachnida</taxon>
        <taxon>Acari</taxon>
        <taxon>Parasitiformes</taxon>
        <taxon>Ixodida</taxon>
        <taxon>Ixodoidea</taxon>
        <taxon>Ixodidae</taxon>
        <taxon>Rhipicephalinae</taxon>
        <taxon>Rhipicephalus</taxon>
        <taxon>Rhipicephalus</taxon>
    </lineage>
</organism>